<sequence>MKYKKGAFLFHPNKSKFASTEGAFELVLVAWNGHKKSVKRFQSSNSHPSKTSSALRTSSNGFYQYAANNIAAN</sequence>
<gene>
    <name evidence="1" type="ORF">KSP39_PZI000590</name>
</gene>
<organism evidence="1 2">
    <name type="scientific">Platanthera zijinensis</name>
    <dbReference type="NCBI Taxonomy" id="2320716"/>
    <lineage>
        <taxon>Eukaryota</taxon>
        <taxon>Viridiplantae</taxon>
        <taxon>Streptophyta</taxon>
        <taxon>Embryophyta</taxon>
        <taxon>Tracheophyta</taxon>
        <taxon>Spermatophyta</taxon>
        <taxon>Magnoliopsida</taxon>
        <taxon>Liliopsida</taxon>
        <taxon>Asparagales</taxon>
        <taxon>Orchidaceae</taxon>
        <taxon>Orchidoideae</taxon>
        <taxon>Orchideae</taxon>
        <taxon>Orchidinae</taxon>
        <taxon>Platanthera</taxon>
    </lineage>
</organism>
<proteinExistence type="predicted"/>
<dbReference type="AlphaFoldDB" id="A0AAP0GEY3"/>
<accession>A0AAP0GEY3</accession>
<dbReference type="Proteomes" id="UP001418222">
    <property type="component" value="Unassembled WGS sequence"/>
</dbReference>
<keyword evidence="2" id="KW-1185">Reference proteome</keyword>
<dbReference type="EMBL" id="JBBWWQ010000001">
    <property type="protein sequence ID" value="KAK8956715.1"/>
    <property type="molecule type" value="Genomic_DNA"/>
</dbReference>
<comment type="caution">
    <text evidence="1">The sequence shown here is derived from an EMBL/GenBank/DDBJ whole genome shotgun (WGS) entry which is preliminary data.</text>
</comment>
<reference evidence="1 2" key="1">
    <citation type="journal article" date="2022" name="Nat. Plants">
        <title>Genomes of leafy and leafless Platanthera orchids illuminate the evolution of mycoheterotrophy.</title>
        <authorList>
            <person name="Li M.H."/>
            <person name="Liu K.W."/>
            <person name="Li Z."/>
            <person name="Lu H.C."/>
            <person name="Ye Q.L."/>
            <person name="Zhang D."/>
            <person name="Wang J.Y."/>
            <person name="Li Y.F."/>
            <person name="Zhong Z.M."/>
            <person name="Liu X."/>
            <person name="Yu X."/>
            <person name="Liu D.K."/>
            <person name="Tu X.D."/>
            <person name="Liu B."/>
            <person name="Hao Y."/>
            <person name="Liao X.Y."/>
            <person name="Jiang Y.T."/>
            <person name="Sun W.H."/>
            <person name="Chen J."/>
            <person name="Chen Y.Q."/>
            <person name="Ai Y."/>
            <person name="Zhai J.W."/>
            <person name="Wu S.S."/>
            <person name="Zhou Z."/>
            <person name="Hsiao Y.Y."/>
            <person name="Wu W.L."/>
            <person name="Chen Y.Y."/>
            <person name="Lin Y.F."/>
            <person name="Hsu J.L."/>
            <person name="Li C.Y."/>
            <person name="Wang Z.W."/>
            <person name="Zhao X."/>
            <person name="Zhong W.Y."/>
            <person name="Ma X.K."/>
            <person name="Ma L."/>
            <person name="Huang J."/>
            <person name="Chen G.Z."/>
            <person name="Huang M.Z."/>
            <person name="Huang L."/>
            <person name="Peng D.H."/>
            <person name="Luo Y.B."/>
            <person name="Zou S.Q."/>
            <person name="Chen S.P."/>
            <person name="Lan S."/>
            <person name="Tsai W.C."/>
            <person name="Van de Peer Y."/>
            <person name="Liu Z.J."/>
        </authorList>
    </citation>
    <scope>NUCLEOTIDE SEQUENCE [LARGE SCALE GENOMIC DNA]</scope>
    <source>
        <strain evidence="1">Lor287</strain>
    </source>
</reference>
<protein>
    <submittedName>
        <fullName evidence="1">Uncharacterized protein</fullName>
    </submittedName>
</protein>
<evidence type="ECO:0000313" key="1">
    <source>
        <dbReference type="EMBL" id="KAK8956715.1"/>
    </source>
</evidence>
<name>A0AAP0GEY3_9ASPA</name>
<evidence type="ECO:0000313" key="2">
    <source>
        <dbReference type="Proteomes" id="UP001418222"/>
    </source>
</evidence>